<evidence type="ECO:0000313" key="2">
    <source>
        <dbReference type="EMBL" id="KAK7073588.1"/>
    </source>
</evidence>
<reference evidence="2 4" key="1">
    <citation type="submission" date="2023-11" db="EMBL/GenBank/DDBJ databases">
        <title>Halocaridina rubra genome assembly.</title>
        <authorList>
            <person name="Smith C."/>
        </authorList>
    </citation>
    <scope>NUCLEOTIDE SEQUENCE [LARGE SCALE GENOMIC DNA]</scope>
    <source>
        <strain evidence="2">EP-1</strain>
        <tissue evidence="2">Whole</tissue>
    </source>
</reference>
<comment type="caution">
    <text evidence="2">The sequence shown here is derived from an EMBL/GenBank/DDBJ whole genome shotgun (WGS) entry which is preliminary data.</text>
</comment>
<dbReference type="Proteomes" id="UP001381693">
    <property type="component" value="Unassembled WGS sequence"/>
</dbReference>
<dbReference type="Pfam" id="PF23524">
    <property type="entry name" value="MGAT4A_C"/>
    <property type="match status" value="1"/>
</dbReference>
<protein>
    <submittedName>
        <fullName evidence="2">Alpha-1,3-mannosyl-glycoprotein 4-beta-N-acetylglucosaminyltransferase B</fullName>
        <ecNumber evidence="2">2.4.1.145</ecNumber>
    </submittedName>
</protein>
<dbReference type="GO" id="GO:0005793">
    <property type="term" value="C:endoplasmic reticulum-Golgi intermediate compartment"/>
    <property type="evidence" value="ECO:0007669"/>
    <property type="project" value="TreeGrafter"/>
</dbReference>
<keyword evidence="2" id="KW-0328">Glycosyltransferase</keyword>
<sequence>DKQFGKVQLFFPHENPIASVETQIKPYKTYTLQRAYKGETYFWGLLPQQGDTLQFNFEPPVVLKGYLFRSGNVEHPSDRLYNTTVEILPVHPISKLPSQQQGKYRTTDDDYVIVGEFDDMGVAEGSIDTNLGEIQSLRLSVHIDSENWAILSE</sequence>
<accession>A0AAN8X3S7</accession>
<evidence type="ECO:0000313" key="3">
    <source>
        <dbReference type="EMBL" id="KAK7074827.1"/>
    </source>
</evidence>
<dbReference type="InterPro" id="IPR006759">
    <property type="entry name" value="Glyco_transf_54"/>
</dbReference>
<evidence type="ECO:0000313" key="4">
    <source>
        <dbReference type="Proteomes" id="UP001381693"/>
    </source>
</evidence>
<dbReference type="EMBL" id="JAXCGZ010011442">
    <property type="protein sequence ID" value="KAK7074827.1"/>
    <property type="molecule type" value="Genomic_DNA"/>
</dbReference>
<feature type="domain" description="MGAT4 A/B/C C-terminal" evidence="1">
    <location>
        <begin position="18"/>
        <end position="153"/>
    </location>
</feature>
<feature type="non-terminal residue" evidence="2">
    <location>
        <position position="1"/>
    </location>
</feature>
<dbReference type="GO" id="GO:0008454">
    <property type="term" value="F:alpha-1,3-mannosylglycoprotein 4-beta-N-acetylglucosaminyltransferase activity"/>
    <property type="evidence" value="ECO:0007669"/>
    <property type="project" value="UniProtKB-EC"/>
</dbReference>
<keyword evidence="4" id="KW-1185">Reference proteome</keyword>
<dbReference type="InterPro" id="IPR056576">
    <property type="entry name" value="MGAT4_A/B/C_C"/>
</dbReference>
<gene>
    <name evidence="2" type="primary">MGAT4B_2</name>
    <name evidence="3" type="synonym">MGAT4B_1</name>
    <name evidence="3" type="ORF">SK128_014995</name>
    <name evidence="2" type="ORF">SK128_026970</name>
</gene>
<dbReference type="PANTHER" id="PTHR12062">
    <property type="entry name" value="N-ACETYLGLUCOSAMINYLTRANSFERASE VI"/>
    <property type="match status" value="1"/>
</dbReference>
<dbReference type="EMBL" id="JAXCGZ010012426">
    <property type="protein sequence ID" value="KAK7073588.1"/>
    <property type="molecule type" value="Genomic_DNA"/>
</dbReference>
<dbReference type="GO" id="GO:0006487">
    <property type="term" value="P:protein N-linked glycosylation"/>
    <property type="evidence" value="ECO:0007669"/>
    <property type="project" value="TreeGrafter"/>
</dbReference>
<dbReference type="GO" id="GO:0005795">
    <property type="term" value="C:Golgi stack"/>
    <property type="evidence" value="ECO:0007669"/>
    <property type="project" value="TreeGrafter"/>
</dbReference>
<proteinExistence type="predicted"/>
<feature type="non-terminal residue" evidence="2">
    <location>
        <position position="153"/>
    </location>
</feature>
<dbReference type="EC" id="2.4.1.145" evidence="2"/>
<dbReference type="AlphaFoldDB" id="A0AAN8X3S7"/>
<evidence type="ECO:0000259" key="1">
    <source>
        <dbReference type="Pfam" id="PF23524"/>
    </source>
</evidence>
<name>A0AAN8X3S7_HALRR</name>
<organism evidence="2 4">
    <name type="scientific">Halocaridina rubra</name>
    <name type="common">Hawaiian red shrimp</name>
    <dbReference type="NCBI Taxonomy" id="373956"/>
    <lineage>
        <taxon>Eukaryota</taxon>
        <taxon>Metazoa</taxon>
        <taxon>Ecdysozoa</taxon>
        <taxon>Arthropoda</taxon>
        <taxon>Crustacea</taxon>
        <taxon>Multicrustacea</taxon>
        <taxon>Malacostraca</taxon>
        <taxon>Eumalacostraca</taxon>
        <taxon>Eucarida</taxon>
        <taxon>Decapoda</taxon>
        <taxon>Pleocyemata</taxon>
        <taxon>Caridea</taxon>
        <taxon>Atyoidea</taxon>
        <taxon>Atyidae</taxon>
        <taxon>Halocaridina</taxon>
    </lineage>
</organism>
<keyword evidence="2" id="KW-0808">Transferase</keyword>
<dbReference type="PANTHER" id="PTHR12062:SF9">
    <property type="entry name" value="ALPHA-1,3-MANNOSYL-GLYCOPROTEIN 4-BETA-N-ACETYLGLUCOSAMINYLTRANSFERASE A, ISOFORM A"/>
    <property type="match status" value="1"/>
</dbReference>
<dbReference type="GO" id="GO:0005783">
    <property type="term" value="C:endoplasmic reticulum"/>
    <property type="evidence" value="ECO:0007669"/>
    <property type="project" value="TreeGrafter"/>
</dbReference>